<dbReference type="PANTHER" id="PTHR24173:SF85">
    <property type="entry name" value="PROTEIN FEM-1 HOMOLOG CG6966"/>
    <property type="match status" value="1"/>
</dbReference>
<evidence type="ECO:0000256" key="3">
    <source>
        <dbReference type="PROSITE-ProRule" id="PRU00023"/>
    </source>
</evidence>
<keyword evidence="1" id="KW-0677">Repeat</keyword>
<accession>A0A150HKN6</accession>
<feature type="repeat" description="ANK" evidence="3">
    <location>
        <begin position="536"/>
        <end position="568"/>
    </location>
</feature>
<dbReference type="EMBL" id="JRUE01000223">
    <property type="protein sequence ID" value="KXZ64831.1"/>
    <property type="molecule type" value="Genomic_DNA"/>
</dbReference>
<organism evidence="4 5">
    <name type="scientific">Acinetobacter venetianus</name>
    <dbReference type="NCBI Taxonomy" id="52133"/>
    <lineage>
        <taxon>Bacteria</taxon>
        <taxon>Pseudomonadati</taxon>
        <taxon>Pseudomonadota</taxon>
        <taxon>Gammaproteobacteria</taxon>
        <taxon>Moraxellales</taxon>
        <taxon>Moraxellaceae</taxon>
        <taxon>Acinetobacter</taxon>
    </lineage>
</organism>
<evidence type="ECO:0000313" key="4">
    <source>
        <dbReference type="EMBL" id="KXZ64831.1"/>
    </source>
</evidence>
<dbReference type="GO" id="GO:0006511">
    <property type="term" value="P:ubiquitin-dependent protein catabolic process"/>
    <property type="evidence" value="ECO:0007669"/>
    <property type="project" value="TreeGrafter"/>
</dbReference>
<dbReference type="PROSITE" id="PS50088">
    <property type="entry name" value="ANK_REPEAT"/>
    <property type="match status" value="1"/>
</dbReference>
<dbReference type="PANTHER" id="PTHR24173">
    <property type="entry name" value="ANKYRIN REPEAT CONTAINING"/>
    <property type="match status" value="1"/>
</dbReference>
<gene>
    <name evidence="4" type="ORF">AVENLUH5627_02943</name>
</gene>
<evidence type="ECO:0000256" key="1">
    <source>
        <dbReference type="ARBA" id="ARBA00022737"/>
    </source>
</evidence>
<dbReference type="SUPFAM" id="SSF48403">
    <property type="entry name" value="Ankyrin repeat"/>
    <property type="match status" value="1"/>
</dbReference>
<dbReference type="Proteomes" id="UP000075680">
    <property type="component" value="Unassembled WGS sequence"/>
</dbReference>
<dbReference type="Gene3D" id="1.25.40.20">
    <property type="entry name" value="Ankyrin repeat-containing domain"/>
    <property type="match status" value="2"/>
</dbReference>
<reference evidence="4 5" key="1">
    <citation type="journal article" date="2016" name="Sci. Rep.">
        <title>Genomic and phenotypic characterization of the species Acinetobacter venetianus.</title>
        <authorList>
            <person name="Fondi M."/>
            <person name="Maida I."/>
            <person name="Perrin E."/>
            <person name="Orlandini V."/>
            <person name="La Torre L."/>
            <person name="Bosi E."/>
            <person name="Negroni A."/>
            <person name="Zanaroli G."/>
            <person name="Fava F."/>
            <person name="Decorosi F."/>
            <person name="Giovannetti L."/>
            <person name="Viti C."/>
            <person name="Vaneechoutte M."/>
            <person name="Dijkshoorn L."/>
            <person name="Fani R."/>
        </authorList>
    </citation>
    <scope>NUCLEOTIDE SEQUENCE [LARGE SCALE GENOMIC DNA]</scope>
    <source>
        <strain evidence="4 5">LUH5627</strain>
    </source>
</reference>
<name>A0A150HKN6_9GAMM</name>
<dbReference type="RefSeq" id="WP_061519530.1">
    <property type="nucleotide sequence ID" value="NZ_JRUE01000223.1"/>
</dbReference>
<dbReference type="GO" id="GO:0000151">
    <property type="term" value="C:ubiquitin ligase complex"/>
    <property type="evidence" value="ECO:0007669"/>
    <property type="project" value="TreeGrafter"/>
</dbReference>
<dbReference type="PATRIC" id="fig|52133.18.peg.3014"/>
<dbReference type="InterPro" id="IPR036770">
    <property type="entry name" value="Ankyrin_rpt-contain_sf"/>
</dbReference>
<evidence type="ECO:0000313" key="5">
    <source>
        <dbReference type="Proteomes" id="UP000075680"/>
    </source>
</evidence>
<dbReference type="InterPro" id="IPR002110">
    <property type="entry name" value="Ankyrin_rpt"/>
</dbReference>
<protein>
    <submittedName>
        <fullName evidence="4">Ankyrin repeats (3 copies)</fullName>
    </submittedName>
</protein>
<dbReference type="Pfam" id="PF12796">
    <property type="entry name" value="Ank_2"/>
    <property type="match status" value="1"/>
</dbReference>
<dbReference type="SMART" id="SM00248">
    <property type="entry name" value="ANK"/>
    <property type="match status" value="4"/>
</dbReference>
<comment type="caution">
    <text evidence="4">The sequence shown here is derived from an EMBL/GenBank/DDBJ whole genome shotgun (WGS) entry which is preliminary data.</text>
</comment>
<dbReference type="AlphaFoldDB" id="A0A150HKN6"/>
<sequence length="734" mass="84709">MQTTSLVYPTGAVLLREIANHFGLKNHTDLAKQIDEYTDNIHYPHYFEESFIKALFNSKYFSAKTQSKMIHAFRKAMQEFYGFQLRFSLNGDAKQKTTDDFLNLMISVKFIPILKQHLISLGCISKNQKSHFVRELLKQNFNVTKFTKELQDRFRLWGNLEELPEPQSLQLIVKDHIHFTKQAEILSMLLIARTLDSLYKNGITEKEISDQEFAPFILQTLNSANESAYIHLSLNEFIFSSLLKLPKENIILDEYKDNAESTLSVLYKRIQNQSDQLQFSLTNINLFMETIDQYPEFESLRFSAHWAKARYYLFTGRLEDAVQAYTECVESCIQYDGRNLEQILTEALTACSLQNSPDSNSIRKFANIAIRYHLRFSKIDLDFNNLPQKFKLENVFEAWELKALSTKFYDIFDQQLFLIDECSFLNDLPNQKFLTLKNKIRIDLSQPNKVIKIDDQKTVKMPQLLHAIQLRDVKTVKALLNAGADVNKLSTSNDSSLTICLNDNIIELSDEQQQILALLLKHRFSTETLNIVSTKRRLSALHLAIQLGDANLVKTLVDMGTNVNLLADIDHHTPLHLALKMLHCVKRSFHFEDMIQRIILHPEQSQYSLYQHSAGKLKLNDVWKNLDTPTGKMIGKELFEVMKSKASVEQLNKIVFILLNAGANVNQPAKLPISGYTPFMLALESDEYEIAKYMLEQCKADMNGSYVNPRNGKLVFPTDIINHFKSTQCKQLIH</sequence>
<evidence type="ECO:0000256" key="2">
    <source>
        <dbReference type="ARBA" id="ARBA00023043"/>
    </source>
</evidence>
<dbReference type="PROSITE" id="PS50297">
    <property type="entry name" value="ANK_REP_REGION"/>
    <property type="match status" value="1"/>
</dbReference>
<proteinExistence type="predicted"/>
<keyword evidence="2 3" id="KW-0040">ANK repeat</keyword>